<name>A0A0E9PJ63_ANGAN</name>
<keyword evidence="1" id="KW-1133">Transmembrane helix</keyword>
<protein>
    <submittedName>
        <fullName evidence="2">Uncharacterized protein</fullName>
    </submittedName>
</protein>
<dbReference type="AlphaFoldDB" id="A0A0E9PJ63"/>
<evidence type="ECO:0000313" key="2">
    <source>
        <dbReference type="EMBL" id="JAH04307.1"/>
    </source>
</evidence>
<feature type="transmembrane region" description="Helical" evidence="1">
    <location>
        <begin position="7"/>
        <end position="31"/>
    </location>
</feature>
<organism evidence="2">
    <name type="scientific">Anguilla anguilla</name>
    <name type="common">European freshwater eel</name>
    <name type="synonym">Muraena anguilla</name>
    <dbReference type="NCBI Taxonomy" id="7936"/>
    <lineage>
        <taxon>Eukaryota</taxon>
        <taxon>Metazoa</taxon>
        <taxon>Chordata</taxon>
        <taxon>Craniata</taxon>
        <taxon>Vertebrata</taxon>
        <taxon>Euteleostomi</taxon>
        <taxon>Actinopterygii</taxon>
        <taxon>Neopterygii</taxon>
        <taxon>Teleostei</taxon>
        <taxon>Anguilliformes</taxon>
        <taxon>Anguillidae</taxon>
        <taxon>Anguilla</taxon>
    </lineage>
</organism>
<keyword evidence="1" id="KW-0472">Membrane</keyword>
<accession>A0A0E9PJ63</accession>
<evidence type="ECO:0000256" key="1">
    <source>
        <dbReference type="SAM" id="Phobius"/>
    </source>
</evidence>
<dbReference type="EMBL" id="GBXM01104270">
    <property type="protein sequence ID" value="JAH04307.1"/>
    <property type="molecule type" value="Transcribed_RNA"/>
</dbReference>
<reference evidence="2" key="1">
    <citation type="submission" date="2014-11" db="EMBL/GenBank/DDBJ databases">
        <authorList>
            <person name="Amaro Gonzalez C."/>
        </authorList>
    </citation>
    <scope>NUCLEOTIDE SEQUENCE</scope>
</reference>
<sequence>MVALMKAFGVMALCDCMLFCWLLLILSHFFIHFTECQHHMSVILHCEW</sequence>
<reference evidence="2" key="2">
    <citation type="journal article" date="2015" name="Fish Shellfish Immunol.">
        <title>Early steps in the European eel (Anguilla anguilla)-Vibrio vulnificus interaction in the gills: Role of the RtxA13 toxin.</title>
        <authorList>
            <person name="Callol A."/>
            <person name="Pajuelo D."/>
            <person name="Ebbesson L."/>
            <person name="Teles M."/>
            <person name="MacKenzie S."/>
            <person name="Amaro C."/>
        </authorList>
    </citation>
    <scope>NUCLEOTIDE SEQUENCE</scope>
</reference>
<keyword evidence="1" id="KW-0812">Transmembrane</keyword>
<proteinExistence type="predicted"/>